<reference evidence="12 13" key="1">
    <citation type="journal article" date="2022" name="Int. J. Syst. Evol. Microbiol.">
        <title>Noviherbaspirillum aridicola sp. nov., isolated from an arid soil in Pakistan.</title>
        <authorList>
            <person name="Khan I.U."/>
            <person name="Saqib M."/>
            <person name="Amin A."/>
            <person name="Hussain F."/>
            <person name="Li L."/>
            <person name="Liu Y.H."/>
            <person name="Fang B.Z."/>
            <person name="Ahmed I."/>
            <person name="Li W.J."/>
        </authorList>
    </citation>
    <scope>NUCLEOTIDE SEQUENCE [LARGE SCALE GENOMIC DNA]</scope>
    <source>
        <strain evidence="12 13">NCCP-691</strain>
    </source>
</reference>
<proteinExistence type="inferred from homology"/>
<dbReference type="InterPro" id="IPR010279">
    <property type="entry name" value="YqjD/ElaB"/>
</dbReference>
<protein>
    <recommendedName>
        <fullName evidence="14">ElaB/YqjD/DUF883 family membrane-anchored ribosome-binding protein</fullName>
    </recommendedName>
</protein>
<evidence type="ECO:0000256" key="4">
    <source>
        <dbReference type="ARBA" id="ARBA00022519"/>
    </source>
</evidence>
<keyword evidence="3" id="KW-1003">Cell membrane</keyword>
<comment type="subcellular location">
    <subcellularLocation>
        <location evidence="1">Cell inner membrane</location>
        <topology evidence="1">Single-pass membrane protein</topology>
    </subcellularLocation>
</comment>
<dbReference type="PANTHER" id="PTHR35893">
    <property type="entry name" value="INNER MEMBRANE PROTEIN-RELATED"/>
    <property type="match status" value="1"/>
</dbReference>
<dbReference type="PANTHER" id="PTHR35893:SF3">
    <property type="entry name" value="INNER MEMBRANE PROTEIN"/>
    <property type="match status" value="1"/>
</dbReference>
<evidence type="ECO:0000256" key="5">
    <source>
        <dbReference type="ARBA" id="ARBA00022692"/>
    </source>
</evidence>
<dbReference type="Proteomes" id="UP000887222">
    <property type="component" value="Unassembled WGS sequence"/>
</dbReference>
<feature type="transmembrane region" description="Helical" evidence="9">
    <location>
        <begin position="105"/>
        <end position="122"/>
    </location>
</feature>
<comment type="caution">
    <text evidence="12">The sequence shown here is derived from an EMBL/GenBank/DDBJ whole genome shotgun (WGS) entry which is preliminary data.</text>
</comment>
<evidence type="ECO:0000256" key="8">
    <source>
        <dbReference type="SAM" id="MobiDB-lite"/>
    </source>
</evidence>
<dbReference type="InterPro" id="IPR043605">
    <property type="entry name" value="DUF883_C"/>
</dbReference>
<evidence type="ECO:0000256" key="9">
    <source>
        <dbReference type="SAM" id="Phobius"/>
    </source>
</evidence>
<evidence type="ECO:0000256" key="3">
    <source>
        <dbReference type="ARBA" id="ARBA00022475"/>
    </source>
</evidence>
<evidence type="ECO:0000313" key="12">
    <source>
        <dbReference type="EMBL" id="GIZ53736.1"/>
    </source>
</evidence>
<feature type="region of interest" description="Disordered" evidence="8">
    <location>
        <begin position="1"/>
        <end position="35"/>
    </location>
</feature>
<dbReference type="Pfam" id="PF19029">
    <property type="entry name" value="DUF883_C"/>
    <property type="match status" value="1"/>
</dbReference>
<evidence type="ECO:0000256" key="6">
    <source>
        <dbReference type="ARBA" id="ARBA00022989"/>
    </source>
</evidence>
<evidence type="ECO:0000256" key="2">
    <source>
        <dbReference type="ARBA" id="ARBA00010423"/>
    </source>
</evidence>
<keyword evidence="7 9" id="KW-0472">Membrane</keyword>
<evidence type="ECO:0000256" key="1">
    <source>
        <dbReference type="ARBA" id="ARBA00004377"/>
    </source>
</evidence>
<evidence type="ECO:0000259" key="11">
    <source>
        <dbReference type="Pfam" id="PF19029"/>
    </source>
</evidence>
<feature type="domain" description="DUF883" evidence="10">
    <location>
        <begin position="34"/>
        <end position="80"/>
    </location>
</feature>
<evidence type="ECO:0000313" key="13">
    <source>
        <dbReference type="Proteomes" id="UP000887222"/>
    </source>
</evidence>
<dbReference type="RefSeq" id="WP_220810153.1">
    <property type="nucleotide sequence ID" value="NZ_BPMK01000020.1"/>
</dbReference>
<sequence>MDSSDTSGSAGGGQPTHSTFRELKPGGHKSGPALRSELSSLKNDLDSLVERSPGLSDEELAQAHARLMAKFSSVRSAARGIASEATRQINRGVETTTGYVKEKPMQSMAVAAGAGLLLGMLFRRR</sequence>
<dbReference type="InterPro" id="IPR043604">
    <property type="entry name" value="DUF883_N"/>
</dbReference>
<dbReference type="Pfam" id="PF05957">
    <property type="entry name" value="DUF883"/>
    <property type="match status" value="1"/>
</dbReference>
<comment type="similarity">
    <text evidence="2">Belongs to the ElaB/YgaM/YqjD family.</text>
</comment>
<keyword evidence="5 9" id="KW-0812">Transmembrane</keyword>
<name>A0ABQ4Q9S7_9BURK</name>
<evidence type="ECO:0000259" key="10">
    <source>
        <dbReference type="Pfam" id="PF05957"/>
    </source>
</evidence>
<accession>A0ABQ4Q9S7</accession>
<organism evidence="12 13">
    <name type="scientific">Noviherbaspirillum aridicola</name>
    <dbReference type="NCBI Taxonomy" id="2849687"/>
    <lineage>
        <taxon>Bacteria</taxon>
        <taxon>Pseudomonadati</taxon>
        <taxon>Pseudomonadota</taxon>
        <taxon>Betaproteobacteria</taxon>
        <taxon>Burkholderiales</taxon>
        <taxon>Oxalobacteraceae</taxon>
        <taxon>Noviherbaspirillum</taxon>
    </lineage>
</organism>
<gene>
    <name evidence="12" type="ORF">NCCP691_37500</name>
</gene>
<feature type="domain" description="DUF883" evidence="11">
    <location>
        <begin position="96"/>
        <end position="125"/>
    </location>
</feature>
<evidence type="ECO:0000256" key="7">
    <source>
        <dbReference type="ARBA" id="ARBA00023136"/>
    </source>
</evidence>
<keyword evidence="13" id="KW-1185">Reference proteome</keyword>
<keyword evidence="4" id="KW-0997">Cell inner membrane</keyword>
<dbReference type="EMBL" id="BPMK01000020">
    <property type="protein sequence ID" value="GIZ53736.1"/>
    <property type="molecule type" value="Genomic_DNA"/>
</dbReference>
<keyword evidence="6 9" id="KW-1133">Transmembrane helix</keyword>
<evidence type="ECO:0008006" key="14">
    <source>
        <dbReference type="Google" id="ProtNLM"/>
    </source>
</evidence>